<dbReference type="GO" id="GO:0006596">
    <property type="term" value="P:polyamine biosynthetic process"/>
    <property type="evidence" value="ECO:0007669"/>
    <property type="project" value="UniProtKB-KW"/>
</dbReference>
<organism evidence="3 4">
    <name type="scientific">Flavobacterium croceum DSM 17960</name>
    <dbReference type="NCBI Taxonomy" id="1121886"/>
    <lineage>
        <taxon>Bacteria</taxon>
        <taxon>Pseudomonadati</taxon>
        <taxon>Bacteroidota</taxon>
        <taxon>Flavobacteriia</taxon>
        <taxon>Flavobacteriales</taxon>
        <taxon>Flavobacteriaceae</taxon>
        <taxon>Flavobacterium</taxon>
    </lineage>
</organism>
<keyword evidence="2" id="KW-0472">Membrane</keyword>
<protein>
    <submittedName>
        <fullName evidence="3">Spermidine synthase</fullName>
    </submittedName>
</protein>
<dbReference type="Gene3D" id="3.40.50.150">
    <property type="entry name" value="Vaccinia Virus protein VP39"/>
    <property type="match status" value="1"/>
</dbReference>
<keyword evidence="2" id="KW-0812">Transmembrane</keyword>
<dbReference type="PANTHER" id="PTHR43317:SF1">
    <property type="entry name" value="THERMOSPERMINE SYNTHASE ACAULIS5"/>
    <property type="match status" value="1"/>
</dbReference>
<dbReference type="EMBL" id="PQNY01000013">
    <property type="protein sequence ID" value="POS01189.1"/>
    <property type="molecule type" value="Genomic_DNA"/>
</dbReference>
<name>A0A2S4N636_9FLAO</name>
<dbReference type="Pfam" id="PF01564">
    <property type="entry name" value="Spermine_synth"/>
    <property type="match status" value="1"/>
</dbReference>
<accession>A0A2S4N636</accession>
<proteinExistence type="predicted"/>
<evidence type="ECO:0000313" key="3">
    <source>
        <dbReference type="EMBL" id="POS01189.1"/>
    </source>
</evidence>
<dbReference type="InterPro" id="IPR029063">
    <property type="entry name" value="SAM-dependent_MTases_sf"/>
</dbReference>
<evidence type="ECO:0000313" key="4">
    <source>
        <dbReference type="Proteomes" id="UP000237056"/>
    </source>
</evidence>
<dbReference type="CDD" id="cd02440">
    <property type="entry name" value="AdoMet_MTases"/>
    <property type="match status" value="1"/>
</dbReference>
<dbReference type="NCBIfam" id="NF037959">
    <property type="entry name" value="MFS_SpdSyn"/>
    <property type="match status" value="1"/>
</dbReference>
<comment type="caution">
    <text evidence="3">The sequence shown here is derived from an EMBL/GenBank/DDBJ whole genome shotgun (WGS) entry which is preliminary data.</text>
</comment>
<sequence length="247" mass="28964">MREISLYYLLLYFCVNLLHLILSYYTFMIKQLLSYIYPIIISKKKSVVNGTLEVTWNNGELVLDSKNTNYSYGSLQRILRKGLKYIGYDRIKSYKSVLVLGVAGGSVIKTLLNEIKFSGKITGVEIDTEVINLANKYFKINELPQVEIVNQDAFEFILKTTTTYDLIIIDIFQDTKMPNFLFEEFFINKVNNHLNTNGFILFNTMVISEDDKLRNQKYKSMFGHDYSIRMYPKIEEHNEIFTIKKLR</sequence>
<feature type="transmembrane region" description="Helical" evidence="2">
    <location>
        <begin position="6"/>
        <end position="27"/>
    </location>
</feature>
<keyword evidence="1" id="KW-0620">Polyamine biosynthesis</keyword>
<evidence type="ECO:0000256" key="2">
    <source>
        <dbReference type="SAM" id="Phobius"/>
    </source>
</evidence>
<keyword evidence="4" id="KW-1185">Reference proteome</keyword>
<dbReference type="PANTHER" id="PTHR43317">
    <property type="entry name" value="THERMOSPERMINE SYNTHASE ACAULIS5"/>
    <property type="match status" value="1"/>
</dbReference>
<gene>
    <name evidence="3" type="ORF">Q361_11371</name>
</gene>
<dbReference type="AlphaFoldDB" id="A0A2S4N636"/>
<dbReference type="SUPFAM" id="SSF53335">
    <property type="entry name" value="S-adenosyl-L-methionine-dependent methyltransferases"/>
    <property type="match status" value="1"/>
</dbReference>
<keyword evidence="2" id="KW-1133">Transmembrane helix</keyword>
<dbReference type="Proteomes" id="UP000237056">
    <property type="component" value="Unassembled WGS sequence"/>
</dbReference>
<evidence type="ECO:0000256" key="1">
    <source>
        <dbReference type="ARBA" id="ARBA00023115"/>
    </source>
</evidence>
<reference evidence="3 4" key="1">
    <citation type="submission" date="2018-01" db="EMBL/GenBank/DDBJ databases">
        <title>Genomic Encyclopedia of Type Strains, Phase I: the one thousand microbial genomes (KMG-I) project.</title>
        <authorList>
            <person name="Goeker M."/>
        </authorList>
    </citation>
    <scope>NUCLEOTIDE SEQUENCE [LARGE SCALE GENOMIC DNA]</scope>
    <source>
        <strain evidence="3 4">DSM 17960</strain>
    </source>
</reference>